<feature type="compositionally biased region" description="Basic and acidic residues" evidence="1">
    <location>
        <begin position="77"/>
        <end position="92"/>
    </location>
</feature>
<evidence type="ECO:0000313" key="2">
    <source>
        <dbReference type="EMBL" id="ETO16071.1"/>
    </source>
</evidence>
<proteinExistence type="predicted"/>
<feature type="compositionally biased region" description="Polar residues" evidence="1">
    <location>
        <begin position="52"/>
        <end position="75"/>
    </location>
</feature>
<evidence type="ECO:0000313" key="3">
    <source>
        <dbReference type="Proteomes" id="UP000023152"/>
    </source>
</evidence>
<dbReference type="AlphaFoldDB" id="X6MQY4"/>
<accession>X6MQY4</accession>
<evidence type="ECO:0000256" key="1">
    <source>
        <dbReference type="SAM" id="MobiDB-lite"/>
    </source>
</evidence>
<feature type="region of interest" description="Disordered" evidence="1">
    <location>
        <begin position="34"/>
        <end position="132"/>
    </location>
</feature>
<dbReference type="EMBL" id="ASPP01018596">
    <property type="protein sequence ID" value="ETO16071.1"/>
    <property type="molecule type" value="Genomic_DNA"/>
</dbReference>
<protein>
    <submittedName>
        <fullName evidence="2">Dynein heavy chain</fullName>
    </submittedName>
</protein>
<gene>
    <name evidence="2" type="ORF">RFI_21289</name>
</gene>
<dbReference type="Proteomes" id="UP000023152">
    <property type="component" value="Unassembled WGS sequence"/>
</dbReference>
<name>X6MQY4_RETFI</name>
<reference evidence="2 3" key="1">
    <citation type="journal article" date="2013" name="Curr. Biol.">
        <title>The Genome of the Foraminiferan Reticulomyxa filosa.</title>
        <authorList>
            <person name="Glockner G."/>
            <person name="Hulsmann N."/>
            <person name="Schleicher M."/>
            <person name="Noegel A.A."/>
            <person name="Eichinger L."/>
            <person name="Gallinger C."/>
            <person name="Pawlowski J."/>
            <person name="Sierra R."/>
            <person name="Euteneuer U."/>
            <person name="Pillet L."/>
            <person name="Moustafa A."/>
            <person name="Platzer M."/>
            <person name="Groth M."/>
            <person name="Szafranski K."/>
            <person name="Schliwa M."/>
        </authorList>
    </citation>
    <scope>NUCLEOTIDE SEQUENCE [LARGE SCALE GENOMIC DNA]</scope>
</reference>
<organism evidence="2 3">
    <name type="scientific">Reticulomyxa filosa</name>
    <dbReference type="NCBI Taxonomy" id="46433"/>
    <lineage>
        <taxon>Eukaryota</taxon>
        <taxon>Sar</taxon>
        <taxon>Rhizaria</taxon>
        <taxon>Retaria</taxon>
        <taxon>Foraminifera</taxon>
        <taxon>Monothalamids</taxon>
        <taxon>Reticulomyxidae</taxon>
        <taxon>Reticulomyxa</taxon>
    </lineage>
</organism>
<sequence>MADLDIALLKQQMTEYRNSLKKCEELHSLDGLAPLVMNQPHQTSENREKSVGDNTLLQTIVKNQTEKMPTSSSDSGLFKEHEQKREEKRGEDANADNANDNDDDDDNNNNNNNNNNDDEDEQMGNLATAVEEEDEFIKRIREIRNDYINEWKMMDFKRTQ</sequence>
<comment type="caution">
    <text evidence="2">The sequence shown here is derived from an EMBL/GenBank/DDBJ whole genome shotgun (WGS) entry which is preliminary data.</text>
</comment>
<keyword evidence="3" id="KW-1185">Reference proteome</keyword>
<feature type="non-terminal residue" evidence="2">
    <location>
        <position position="160"/>
    </location>
</feature>